<name>A0A166A9Y0_9AGAM</name>
<sequence>MRQLPWSFCFQIETLTKASRCVSFVRPLVVFVDGINAVGNLTLRRQLLMVFLARLQELPATLWWAFRHYFWISGMHPRSYSKILEYIIRSRGDNGRNRPVIQHDTVEGIKFIVRHRFSPGTFVNHTC</sequence>
<keyword evidence="2" id="KW-1185">Reference proteome</keyword>
<accession>A0A166A9Y0</accession>
<reference evidence="1 2" key="1">
    <citation type="journal article" date="2016" name="Mol. Biol. Evol.">
        <title>Comparative Genomics of Early-Diverging Mushroom-Forming Fungi Provides Insights into the Origins of Lignocellulose Decay Capabilities.</title>
        <authorList>
            <person name="Nagy L.G."/>
            <person name="Riley R."/>
            <person name="Tritt A."/>
            <person name="Adam C."/>
            <person name="Daum C."/>
            <person name="Floudas D."/>
            <person name="Sun H."/>
            <person name="Yadav J.S."/>
            <person name="Pangilinan J."/>
            <person name="Larsson K.H."/>
            <person name="Matsuura K."/>
            <person name="Barry K."/>
            <person name="Labutti K."/>
            <person name="Kuo R."/>
            <person name="Ohm R.A."/>
            <person name="Bhattacharya S.S."/>
            <person name="Shirouzu T."/>
            <person name="Yoshinaga Y."/>
            <person name="Martin F.M."/>
            <person name="Grigoriev I.V."/>
            <person name="Hibbett D.S."/>
        </authorList>
    </citation>
    <scope>NUCLEOTIDE SEQUENCE [LARGE SCALE GENOMIC DNA]</scope>
    <source>
        <strain evidence="1 2">HHB10207 ss-3</strain>
    </source>
</reference>
<organism evidence="1 2">
    <name type="scientific">Sistotremastrum suecicum HHB10207 ss-3</name>
    <dbReference type="NCBI Taxonomy" id="1314776"/>
    <lineage>
        <taxon>Eukaryota</taxon>
        <taxon>Fungi</taxon>
        <taxon>Dikarya</taxon>
        <taxon>Basidiomycota</taxon>
        <taxon>Agaricomycotina</taxon>
        <taxon>Agaricomycetes</taxon>
        <taxon>Sistotremastrales</taxon>
        <taxon>Sistotremastraceae</taxon>
        <taxon>Sistotremastrum</taxon>
    </lineage>
</organism>
<proteinExistence type="predicted"/>
<dbReference type="EMBL" id="KV428152">
    <property type="protein sequence ID" value="KZT35122.1"/>
    <property type="molecule type" value="Genomic_DNA"/>
</dbReference>
<dbReference type="Proteomes" id="UP000076798">
    <property type="component" value="Unassembled WGS sequence"/>
</dbReference>
<evidence type="ECO:0000313" key="1">
    <source>
        <dbReference type="EMBL" id="KZT35122.1"/>
    </source>
</evidence>
<dbReference type="AlphaFoldDB" id="A0A166A9Y0"/>
<gene>
    <name evidence="1" type="ORF">SISSUDRAFT_201492</name>
</gene>
<protein>
    <submittedName>
        <fullName evidence="1">Uncharacterized protein</fullName>
    </submittedName>
</protein>
<evidence type="ECO:0000313" key="2">
    <source>
        <dbReference type="Proteomes" id="UP000076798"/>
    </source>
</evidence>